<evidence type="ECO:0000313" key="10">
    <source>
        <dbReference type="WBParaSite" id="PgR017X_g061_t01"/>
    </source>
</evidence>
<dbReference type="GO" id="GO:0043565">
    <property type="term" value="F:sequence-specific DNA binding"/>
    <property type="evidence" value="ECO:0007669"/>
    <property type="project" value="TreeGrafter"/>
</dbReference>
<feature type="region of interest" description="Disordered" evidence="7">
    <location>
        <begin position="351"/>
        <end position="393"/>
    </location>
</feature>
<dbReference type="PANTHER" id="PTHR24408:SF47">
    <property type="entry name" value="ZINC FINGER PROTEIN HAM-2"/>
    <property type="match status" value="1"/>
</dbReference>
<dbReference type="Proteomes" id="UP000887569">
    <property type="component" value="Unplaced"/>
</dbReference>
<dbReference type="PANTHER" id="PTHR24408">
    <property type="entry name" value="ZINC FINGER PROTEIN"/>
    <property type="match status" value="1"/>
</dbReference>
<dbReference type="GO" id="GO:0005634">
    <property type="term" value="C:nucleus"/>
    <property type="evidence" value="ECO:0007669"/>
    <property type="project" value="TreeGrafter"/>
</dbReference>
<reference evidence="10" key="1">
    <citation type="submission" date="2022-11" db="UniProtKB">
        <authorList>
            <consortium name="WormBaseParasite"/>
        </authorList>
    </citation>
    <scope>IDENTIFICATION</scope>
</reference>
<feature type="compositionally biased region" description="Polar residues" evidence="7">
    <location>
        <begin position="362"/>
        <end position="387"/>
    </location>
</feature>
<dbReference type="SUPFAM" id="SSF57997">
    <property type="entry name" value="Tropomyosin"/>
    <property type="match status" value="1"/>
</dbReference>
<organism evidence="9 10">
    <name type="scientific">Parascaris univalens</name>
    <name type="common">Nematode worm</name>
    <dbReference type="NCBI Taxonomy" id="6257"/>
    <lineage>
        <taxon>Eukaryota</taxon>
        <taxon>Metazoa</taxon>
        <taxon>Ecdysozoa</taxon>
        <taxon>Nematoda</taxon>
        <taxon>Chromadorea</taxon>
        <taxon>Rhabditida</taxon>
        <taxon>Spirurina</taxon>
        <taxon>Ascaridomorpha</taxon>
        <taxon>Ascaridoidea</taxon>
        <taxon>Ascarididae</taxon>
        <taxon>Parascaris</taxon>
    </lineage>
</organism>
<proteinExistence type="predicted"/>
<evidence type="ECO:0000256" key="5">
    <source>
        <dbReference type="PROSITE-ProRule" id="PRU00042"/>
    </source>
</evidence>
<dbReference type="WBParaSite" id="PgR017X_g061_t01">
    <property type="protein sequence ID" value="PgR017X_g061_t01"/>
    <property type="gene ID" value="PgR017X_g061"/>
</dbReference>
<evidence type="ECO:0000259" key="8">
    <source>
        <dbReference type="PROSITE" id="PS50157"/>
    </source>
</evidence>
<dbReference type="GO" id="GO:0000981">
    <property type="term" value="F:DNA-binding transcription factor activity, RNA polymerase II-specific"/>
    <property type="evidence" value="ECO:0007669"/>
    <property type="project" value="TreeGrafter"/>
</dbReference>
<feature type="region of interest" description="Disordered" evidence="7">
    <location>
        <begin position="267"/>
        <end position="299"/>
    </location>
</feature>
<evidence type="ECO:0000256" key="4">
    <source>
        <dbReference type="ARBA" id="ARBA00022833"/>
    </source>
</evidence>
<feature type="compositionally biased region" description="Polar residues" evidence="7">
    <location>
        <begin position="127"/>
        <end position="143"/>
    </location>
</feature>
<keyword evidence="4" id="KW-0862">Zinc</keyword>
<dbReference type="SMART" id="SM00355">
    <property type="entry name" value="ZnF_C2H2"/>
    <property type="match status" value="3"/>
</dbReference>
<feature type="compositionally biased region" description="Basic and acidic residues" evidence="7">
    <location>
        <begin position="268"/>
        <end position="279"/>
    </location>
</feature>
<evidence type="ECO:0000256" key="3">
    <source>
        <dbReference type="ARBA" id="ARBA00022771"/>
    </source>
</evidence>
<dbReference type="PROSITE" id="PS00028">
    <property type="entry name" value="ZINC_FINGER_C2H2_1"/>
    <property type="match status" value="2"/>
</dbReference>
<dbReference type="AlphaFoldDB" id="A0A915AY82"/>
<dbReference type="GO" id="GO:0008270">
    <property type="term" value="F:zinc ion binding"/>
    <property type="evidence" value="ECO:0007669"/>
    <property type="project" value="UniProtKB-KW"/>
</dbReference>
<evidence type="ECO:0000256" key="7">
    <source>
        <dbReference type="SAM" id="MobiDB-lite"/>
    </source>
</evidence>
<dbReference type="SUPFAM" id="SSF57667">
    <property type="entry name" value="beta-beta-alpha zinc fingers"/>
    <property type="match status" value="2"/>
</dbReference>
<keyword evidence="9" id="KW-1185">Reference proteome</keyword>
<evidence type="ECO:0000256" key="6">
    <source>
        <dbReference type="SAM" id="Coils"/>
    </source>
</evidence>
<name>A0A915AY82_PARUN</name>
<evidence type="ECO:0000256" key="1">
    <source>
        <dbReference type="ARBA" id="ARBA00022723"/>
    </source>
</evidence>
<keyword evidence="6" id="KW-0175">Coiled coil</keyword>
<feature type="domain" description="C2H2-type" evidence="8">
    <location>
        <begin position="43"/>
        <end position="71"/>
    </location>
</feature>
<dbReference type="InterPro" id="IPR013087">
    <property type="entry name" value="Znf_C2H2_type"/>
</dbReference>
<dbReference type="Gene3D" id="3.30.160.60">
    <property type="entry name" value="Classic Zinc Finger"/>
    <property type="match status" value="1"/>
</dbReference>
<feature type="domain" description="C2H2-type" evidence="8">
    <location>
        <begin position="16"/>
        <end position="44"/>
    </location>
</feature>
<feature type="coiled-coil region" evidence="6">
    <location>
        <begin position="416"/>
        <end position="450"/>
    </location>
</feature>
<evidence type="ECO:0000256" key="2">
    <source>
        <dbReference type="ARBA" id="ARBA00022737"/>
    </source>
</evidence>
<keyword evidence="3 5" id="KW-0863">Zinc-finger</keyword>
<keyword evidence="2" id="KW-0677">Repeat</keyword>
<dbReference type="PROSITE" id="PS50157">
    <property type="entry name" value="ZINC_FINGER_C2H2_2"/>
    <property type="match status" value="2"/>
</dbReference>
<protein>
    <submittedName>
        <fullName evidence="10">C2H2-type domain-containing protein</fullName>
    </submittedName>
</protein>
<dbReference type="Gene3D" id="6.10.280.220">
    <property type="match status" value="1"/>
</dbReference>
<keyword evidence="1" id="KW-0479">Metal-binding</keyword>
<dbReference type="InterPro" id="IPR036236">
    <property type="entry name" value="Znf_C2H2_sf"/>
</dbReference>
<sequence length="510" mass="55896">MPYRSELKRPDLKGQFPCSVCGKVFCHSSSLSRHRMQAHFKSYTCTQCNQEISSNETLRSHMFRIHSISRMFMCRCCNWAFPDKTSLHIHMQSMLRNGTPGDVSVLARSSTEGPVVGEMSPHELDESPSSSPQEGRDSISPSVEGSPIKAPLLSNNLLNGSIFPALGNADALFTKLRSKTDSLLPQTGAETNGQSHWLAAWLANNPFANQLNLASIQAQLLSGGNAESLNLQAETTGNHSNSGMKMEMKEEDEVDSALEINTMEETVESMHDESVESHKVTTRSPEAKPSTNGSSLDSLLEKKGLSVVNCNRNKRKASKPQQLASYLKASAAFITADEEDEEYLGPARKLSAADGEEKTEEAQSTCPNAEQPSPTVSDSHTSGSSAPSGVDVPASPQKCFDCQVIKAKLGMSETRNRFLESKVTSHEAKIGRLDEQVSSLQSTVRQYERDQRDLRHHIETFEGKLLECQERAVAALGLLHKGPESLPAVKLLMENLLECTNLTFRNGKPC</sequence>
<evidence type="ECO:0000313" key="9">
    <source>
        <dbReference type="Proteomes" id="UP000887569"/>
    </source>
</evidence>
<accession>A0A915AY82</accession>
<dbReference type="Pfam" id="PF00096">
    <property type="entry name" value="zf-C2H2"/>
    <property type="match status" value="1"/>
</dbReference>
<feature type="region of interest" description="Disordered" evidence="7">
    <location>
        <begin position="111"/>
        <end position="147"/>
    </location>
</feature>